<sequence>MKQSEEAFSDNVTSTKCLKTKKVADMTHAVRKKPLKTMIFRPTRSTKNKTIKIALISINPAKMNVKYLSPPSKVGFMDKP</sequence>
<evidence type="ECO:0000313" key="1">
    <source>
        <dbReference type="Proteomes" id="UP000887565"/>
    </source>
</evidence>
<accession>A0A915I706</accession>
<proteinExistence type="predicted"/>
<dbReference type="WBParaSite" id="nRc.2.0.1.t09923-RA">
    <property type="protein sequence ID" value="nRc.2.0.1.t09923-RA"/>
    <property type="gene ID" value="nRc.2.0.1.g09923"/>
</dbReference>
<dbReference type="AlphaFoldDB" id="A0A915I706"/>
<protein>
    <submittedName>
        <fullName evidence="2">Uncharacterized protein</fullName>
    </submittedName>
</protein>
<keyword evidence="1" id="KW-1185">Reference proteome</keyword>
<reference evidence="2" key="1">
    <citation type="submission" date="2022-11" db="UniProtKB">
        <authorList>
            <consortium name="WormBaseParasite"/>
        </authorList>
    </citation>
    <scope>IDENTIFICATION</scope>
</reference>
<name>A0A915I706_ROMCU</name>
<organism evidence="1 2">
    <name type="scientific">Romanomermis culicivorax</name>
    <name type="common">Nematode worm</name>
    <dbReference type="NCBI Taxonomy" id="13658"/>
    <lineage>
        <taxon>Eukaryota</taxon>
        <taxon>Metazoa</taxon>
        <taxon>Ecdysozoa</taxon>
        <taxon>Nematoda</taxon>
        <taxon>Enoplea</taxon>
        <taxon>Dorylaimia</taxon>
        <taxon>Mermithida</taxon>
        <taxon>Mermithoidea</taxon>
        <taxon>Mermithidae</taxon>
        <taxon>Romanomermis</taxon>
    </lineage>
</organism>
<dbReference type="Proteomes" id="UP000887565">
    <property type="component" value="Unplaced"/>
</dbReference>
<evidence type="ECO:0000313" key="2">
    <source>
        <dbReference type="WBParaSite" id="nRc.2.0.1.t09923-RA"/>
    </source>
</evidence>